<evidence type="ECO:0000256" key="2">
    <source>
        <dbReference type="ARBA" id="ARBA00023027"/>
    </source>
</evidence>
<keyword evidence="5" id="KW-1185">Reference proteome</keyword>
<dbReference type="RefSeq" id="WP_408339273.1">
    <property type="nucleotide sequence ID" value="NZ_JAQQCF010000030.1"/>
</dbReference>
<dbReference type="CDD" id="cd12156">
    <property type="entry name" value="HPPR"/>
    <property type="match status" value="1"/>
</dbReference>
<dbReference type="SUPFAM" id="SSF51735">
    <property type="entry name" value="NAD(P)-binding Rossmann-fold domains"/>
    <property type="match status" value="1"/>
</dbReference>
<dbReference type="EMBL" id="JAQQCF010000030">
    <property type="protein sequence ID" value="MFM0640604.1"/>
    <property type="molecule type" value="Genomic_DNA"/>
</dbReference>
<evidence type="ECO:0000259" key="3">
    <source>
        <dbReference type="Pfam" id="PF02826"/>
    </source>
</evidence>
<dbReference type="PANTHER" id="PTHR10996:SF178">
    <property type="entry name" value="2-HYDROXYACID DEHYDROGENASE YGL185C-RELATED"/>
    <property type="match status" value="1"/>
</dbReference>
<organism evidence="4 5">
    <name type="scientific">Paraburkholderia metrosideri</name>
    <dbReference type="NCBI Taxonomy" id="580937"/>
    <lineage>
        <taxon>Bacteria</taxon>
        <taxon>Pseudomonadati</taxon>
        <taxon>Pseudomonadota</taxon>
        <taxon>Betaproteobacteria</taxon>
        <taxon>Burkholderiales</taxon>
        <taxon>Burkholderiaceae</taxon>
        <taxon>Paraburkholderia</taxon>
    </lineage>
</organism>
<sequence>MSPVLSASMGGRHVLALIALPDATLDALRRDYTLHYHPDGWDDALPAGVDPVTLRAVVTNGSTGLSDAQMAVLPALEIVSAFGAGYENVDVDAAVRRGIVVTHAPGANAATVADHAIGLLLALARGYAPLTGAVRAGRWRASRAERPTLTGARLGLIGMGRIGRLIAARAQGFDMTLGYHGRQPRADAPGRYYADLIELATNSDFLVIACNGGPSTKHLVDRQVLQALGPSGYVVNVSRGSVLDTQALIDALAHAAIAGAGLDVIEDEPEVPPALLDHPEVLITPHIAGRSPASLIAQRDALLASLSQHFAQASVEFAVRAA</sequence>
<dbReference type="PANTHER" id="PTHR10996">
    <property type="entry name" value="2-HYDROXYACID DEHYDROGENASE-RELATED"/>
    <property type="match status" value="1"/>
</dbReference>
<dbReference type="Pfam" id="PF02826">
    <property type="entry name" value="2-Hacid_dh_C"/>
    <property type="match status" value="1"/>
</dbReference>
<keyword evidence="1" id="KW-0560">Oxidoreductase</keyword>
<reference evidence="4 5" key="1">
    <citation type="journal article" date="2024" name="Chem. Sci.">
        <title>Discovery of megapolipeptins by genome mining of a Burkholderiales bacteria collection.</title>
        <authorList>
            <person name="Paulo B.S."/>
            <person name="Recchia M.J.J."/>
            <person name="Lee S."/>
            <person name="Fergusson C.H."/>
            <person name="Romanowski S.B."/>
            <person name="Hernandez A."/>
            <person name="Krull N."/>
            <person name="Liu D.Y."/>
            <person name="Cavanagh H."/>
            <person name="Bos A."/>
            <person name="Gray C.A."/>
            <person name="Murphy B.T."/>
            <person name="Linington R.G."/>
            <person name="Eustaquio A.S."/>
        </authorList>
    </citation>
    <scope>NUCLEOTIDE SEQUENCE [LARGE SCALE GENOMIC DNA]</scope>
    <source>
        <strain evidence="4 5">RL17-338-BIC-A</strain>
    </source>
</reference>
<protein>
    <submittedName>
        <fullName evidence="4">2-hydroxyacid dehydrogenase</fullName>
    </submittedName>
</protein>
<gene>
    <name evidence="4" type="ORF">PQQ63_28310</name>
</gene>
<evidence type="ECO:0000313" key="4">
    <source>
        <dbReference type="EMBL" id="MFM0640604.1"/>
    </source>
</evidence>
<dbReference type="InterPro" id="IPR036291">
    <property type="entry name" value="NAD(P)-bd_dom_sf"/>
</dbReference>
<dbReference type="InterPro" id="IPR050223">
    <property type="entry name" value="D-isomer_2-hydroxyacid_DH"/>
</dbReference>
<dbReference type="SUPFAM" id="SSF52283">
    <property type="entry name" value="Formate/glycerate dehydrogenase catalytic domain-like"/>
    <property type="match status" value="1"/>
</dbReference>
<accession>A0ABW9E0D6</accession>
<comment type="caution">
    <text evidence="4">The sequence shown here is derived from an EMBL/GenBank/DDBJ whole genome shotgun (WGS) entry which is preliminary data.</text>
</comment>
<feature type="domain" description="D-isomer specific 2-hydroxyacid dehydrogenase NAD-binding" evidence="3">
    <location>
        <begin position="117"/>
        <end position="288"/>
    </location>
</feature>
<dbReference type="InterPro" id="IPR006140">
    <property type="entry name" value="D-isomer_DH_NAD-bd"/>
</dbReference>
<keyword evidence="2" id="KW-0520">NAD</keyword>
<proteinExistence type="predicted"/>
<dbReference type="Gene3D" id="3.40.50.720">
    <property type="entry name" value="NAD(P)-binding Rossmann-like Domain"/>
    <property type="match status" value="2"/>
</dbReference>
<name>A0ABW9E0D6_9BURK</name>
<evidence type="ECO:0000313" key="5">
    <source>
        <dbReference type="Proteomes" id="UP001629432"/>
    </source>
</evidence>
<evidence type="ECO:0000256" key="1">
    <source>
        <dbReference type="ARBA" id="ARBA00023002"/>
    </source>
</evidence>
<dbReference type="Proteomes" id="UP001629432">
    <property type="component" value="Unassembled WGS sequence"/>
</dbReference>